<dbReference type="Gene3D" id="3.40.50.410">
    <property type="entry name" value="von Willebrand factor, type A domain"/>
    <property type="match status" value="1"/>
</dbReference>
<dbReference type="PANTHER" id="PTHR46393">
    <property type="entry name" value="SUSHI DOMAIN-CONTAINING PROTEIN"/>
    <property type="match status" value="1"/>
</dbReference>
<dbReference type="InterPro" id="IPR009003">
    <property type="entry name" value="Peptidase_S1_PA"/>
</dbReference>
<name>A0A3B3RFN8_9TELE</name>
<proteinExistence type="predicted"/>
<dbReference type="InterPro" id="IPR000436">
    <property type="entry name" value="Sushi_SCR_CCP_dom"/>
</dbReference>
<keyword evidence="9" id="KW-0472">Membrane</keyword>
<keyword evidence="9" id="KW-1133">Transmembrane helix</keyword>
<keyword evidence="7" id="KW-0325">Glycoprotein</keyword>
<organism evidence="11 12">
    <name type="scientific">Paramormyrops kingsleyae</name>
    <dbReference type="NCBI Taxonomy" id="1676925"/>
    <lineage>
        <taxon>Eukaryota</taxon>
        <taxon>Metazoa</taxon>
        <taxon>Chordata</taxon>
        <taxon>Craniata</taxon>
        <taxon>Vertebrata</taxon>
        <taxon>Euteleostomi</taxon>
        <taxon>Actinopterygii</taxon>
        <taxon>Neopterygii</taxon>
        <taxon>Teleostei</taxon>
        <taxon>Osteoglossocephala</taxon>
        <taxon>Osteoglossomorpha</taxon>
        <taxon>Osteoglossiformes</taxon>
        <taxon>Mormyridae</taxon>
        <taxon>Paramormyrops</taxon>
    </lineage>
</organism>
<dbReference type="InterPro" id="IPR035976">
    <property type="entry name" value="Sushi/SCR/CCP_sf"/>
</dbReference>
<dbReference type="InterPro" id="IPR001254">
    <property type="entry name" value="Trypsin_dom"/>
</dbReference>
<comment type="cofactor">
    <cofactor evidence="1">
        <name>Mn(2+)</name>
        <dbReference type="ChEBI" id="CHEBI:29035"/>
    </cofactor>
</comment>
<dbReference type="GO" id="GO:0070062">
    <property type="term" value="C:extracellular exosome"/>
    <property type="evidence" value="ECO:0007669"/>
    <property type="project" value="TreeGrafter"/>
</dbReference>
<feature type="domain" description="VWFA" evidence="10">
    <location>
        <begin position="117"/>
        <end position="315"/>
    </location>
</feature>
<comment type="subcellular location">
    <subcellularLocation>
        <location evidence="3">Cell surface</location>
    </subcellularLocation>
</comment>
<evidence type="ECO:0000259" key="10">
    <source>
        <dbReference type="PROSITE" id="PS50234"/>
    </source>
</evidence>
<evidence type="ECO:0000256" key="8">
    <source>
        <dbReference type="ARBA" id="ARBA00029636"/>
    </source>
</evidence>
<evidence type="ECO:0000256" key="1">
    <source>
        <dbReference type="ARBA" id="ARBA00001936"/>
    </source>
</evidence>
<comment type="cofactor">
    <cofactor evidence="2">
        <name>Mg(2+)</name>
        <dbReference type="ChEBI" id="CHEBI:18420"/>
    </cofactor>
</comment>
<evidence type="ECO:0000256" key="6">
    <source>
        <dbReference type="ARBA" id="ARBA00023157"/>
    </source>
</evidence>
<dbReference type="SUPFAM" id="SSF53300">
    <property type="entry name" value="vWA-like"/>
    <property type="match status" value="1"/>
</dbReference>
<accession>A0A3B3RFN8</accession>
<dbReference type="PANTHER" id="PTHR46393:SF6">
    <property type="entry name" value="COMPLEMENT C2-RELATED"/>
    <property type="match status" value="1"/>
</dbReference>
<dbReference type="AlphaFoldDB" id="A0A3B3RFN8"/>
<keyword evidence="5" id="KW-0677">Repeat</keyword>
<reference evidence="11" key="1">
    <citation type="submission" date="2025-08" db="UniProtKB">
        <authorList>
            <consortium name="Ensembl"/>
        </authorList>
    </citation>
    <scope>IDENTIFICATION</scope>
</reference>
<dbReference type="GO" id="GO:0004252">
    <property type="term" value="F:serine-type endopeptidase activity"/>
    <property type="evidence" value="ECO:0007669"/>
    <property type="project" value="InterPro"/>
</dbReference>
<evidence type="ECO:0000313" key="12">
    <source>
        <dbReference type="Proteomes" id="UP000261540"/>
    </source>
</evidence>
<evidence type="ECO:0000256" key="7">
    <source>
        <dbReference type="ARBA" id="ARBA00023180"/>
    </source>
</evidence>
<dbReference type="SMART" id="SM00327">
    <property type="entry name" value="VWA"/>
    <property type="match status" value="1"/>
</dbReference>
<reference evidence="11" key="2">
    <citation type="submission" date="2025-09" db="UniProtKB">
        <authorList>
            <consortium name="Ensembl"/>
        </authorList>
    </citation>
    <scope>IDENTIFICATION</scope>
</reference>
<evidence type="ECO:0000256" key="2">
    <source>
        <dbReference type="ARBA" id="ARBA00001946"/>
    </source>
</evidence>
<feature type="transmembrane region" description="Helical" evidence="9">
    <location>
        <begin position="103"/>
        <end position="124"/>
    </location>
</feature>
<dbReference type="GO" id="GO:0009986">
    <property type="term" value="C:cell surface"/>
    <property type="evidence" value="ECO:0007669"/>
    <property type="project" value="UniProtKB-SubCell"/>
</dbReference>
<dbReference type="CDD" id="cd00033">
    <property type="entry name" value="CCP"/>
    <property type="match status" value="1"/>
</dbReference>
<dbReference type="GeneTree" id="ENSGT00940000158605"/>
<dbReference type="Pfam" id="PF00092">
    <property type="entry name" value="VWA"/>
    <property type="match status" value="1"/>
</dbReference>
<evidence type="ECO:0000256" key="5">
    <source>
        <dbReference type="ARBA" id="ARBA00022737"/>
    </source>
</evidence>
<keyword evidence="9" id="KW-0812">Transmembrane</keyword>
<dbReference type="Pfam" id="PF00084">
    <property type="entry name" value="Sushi"/>
    <property type="match status" value="1"/>
</dbReference>
<keyword evidence="12" id="KW-1185">Reference proteome</keyword>
<dbReference type="InterPro" id="IPR002035">
    <property type="entry name" value="VWF_A"/>
</dbReference>
<evidence type="ECO:0000256" key="4">
    <source>
        <dbReference type="ARBA" id="ARBA00022659"/>
    </source>
</evidence>
<dbReference type="Ensembl" id="ENSPKIT00000041661.1">
    <property type="protein sequence ID" value="ENSPKIP00000017153.1"/>
    <property type="gene ID" value="ENSPKIG00000003166.1"/>
</dbReference>
<sequence>MQPVCCGIYRHPCIFHCFIFHPPFLFITHNPTGTPMKKCEETGLSIEGGNYTLSDGTNANSVLLYSCPEGFYPFPDATRRCLRSGRWFPSLSKNNVPNIYICMYIYIYIYIYYNIIYIFFLFFFSPKIKEETVSVDVCHFLCLSPSLQINNYDVTPKYDISAFATEVTPIVDILAPEIKEQHLILESLRKFSYIAKGDKSGTNIALAFNKIYEKMSAMRTRNEKAYKEVRNVIIIFTDGIANMGGRPKDVLDKIRAFVHSVVGEDLEKHLDIYAFGVGPDADTAALQQLVSKKEKETHFFRLQDLNILEKTFDEMIDEGKTVGLCGLYRGHGEVKSRQRHPWFVKISVIRMSGGINCVGALITSRFILTAAQYLKLNVKMFKMHPQYDIRAKKDQGIPEFYDYDVALIQLDKDVKFDVNMRPICIPCTKMTSHALRLPETATCKDHGEFVSSAFAEKHDCNVHLWLHACRPQTFG</sequence>
<dbReference type="PROSITE" id="PS50234">
    <property type="entry name" value="VWFA"/>
    <property type="match status" value="1"/>
</dbReference>
<keyword evidence="4" id="KW-0768">Sushi</keyword>
<dbReference type="GO" id="GO:0006508">
    <property type="term" value="P:proteolysis"/>
    <property type="evidence" value="ECO:0007669"/>
    <property type="project" value="InterPro"/>
</dbReference>
<evidence type="ECO:0000256" key="3">
    <source>
        <dbReference type="ARBA" id="ARBA00004241"/>
    </source>
</evidence>
<evidence type="ECO:0000313" key="11">
    <source>
        <dbReference type="Ensembl" id="ENSPKIP00000017153.1"/>
    </source>
</evidence>
<dbReference type="Proteomes" id="UP000261540">
    <property type="component" value="Unplaced"/>
</dbReference>
<keyword evidence="6" id="KW-1015">Disulfide bond</keyword>
<dbReference type="Gene3D" id="2.40.10.120">
    <property type="match status" value="1"/>
</dbReference>
<dbReference type="InterPro" id="IPR036465">
    <property type="entry name" value="vWFA_dom_sf"/>
</dbReference>
<dbReference type="SUPFAM" id="SSF57535">
    <property type="entry name" value="Complement control module/SCR domain"/>
    <property type="match status" value="1"/>
</dbReference>
<protein>
    <recommendedName>
        <fullName evidence="8">C3/C5 convertase</fullName>
    </recommendedName>
</protein>
<dbReference type="Pfam" id="PF00089">
    <property type="entry name" value="Trypsin"/>
    <property type="match status" value="1"/>
</dbReference>
<evidence type="ECO:0000256" key="9">
    <source>
        <dbReference type="SAM" id="Phobius"/>
    </source>
</evidence>
<dbReference type="Gene3D" id="2.10.70.10">
    <property type="entry name" value="Complement Module, domain 1"/>
    <property type="match status" value="1"/>
</dbReference>
<dbReference type="GO" id="GO:0006956">
    <property type="term" value="P:complement activation"/>
    <property type="evidence" value="ECO:0007669"/>
    <property type="project" value="TreeGrafter"/>
</dbReference>
<dbReference type="GO" id="GO:0009617">
    <property type="term" value="P:response to bacterium"/>
    <property type="evidence" value="ECO:0007669"/>
    <property type="project" value="TreeGrafter"/>
</dbReference>
<dbReference type="SUPFAM" id="SSF50494">
    <property type="entry name" value="Trypsin-like serine proteases"/>
    <property type="match status" value="1"/>
</dbReference>